<comment type="caution">
    <text evidence="2">The sequence shown here is derived from an EMBL/GenBank/DDBJ whole genome shotgun (WGS) entry which is preliminary data.</text>
</comment>
<proteinExistence type="predicted"/>
<reference evidence="2 3" key="1">
    <citation type="submission" date="2018-11" db="EMBL/GenBank/DDBJ databases">
        <authorList>
            <consortium name="Pathogen Informatics"/>
        </authorList>
    </citation>
    <scope>NUCLEOTIDE SEQUENCE [LARGE SCALE GENOMIC DNA]</scope>
    <source>
        <strain evidence="2 3">NCTC12929</strain>
    </source>
</reference>
<dbReference type="EMBL" id="UYIV01000001">
    <property type="protein sequence ID" value="VDH03631.1"/>
    <property type="molecule type" value="Genomic_DNA"/>
</dbReference>
<evidence type="ECO:0000313" key="3">
    <source>
        <dbReference type="Proteomes" id="UP000270205"/>
    </source>
</evidence>
<dbReference type="AlphaFoldDB" id="A0A7Z8YP59"/>
<protein>
    <submittedName>
        <fullName evidence="2">Response regulator receiver domain</fullName>
    </submittedName>
</protein>
<evidence type="ECO:0000259" key="1">
    <source>
        <dbReference type="Pfam" id="PF22563"/>
    </source>
</evidence>
<name>A0A7Z8YP59_9FLAO</name>
<dbReference type="SUPFAM" id="SSF52172">
    <property type="entry name" value="CheY-like"/>
    <property type="match status" value="1"/>
</dbReference>
<dbReference type="Pfam" id="PF22563">
    <property type="entry name" value="iREC"/>
    <property type="match status" value="1"/>
</dbReference>
<evidence type="ECO:0000313" key="2">
    <source>
        <dbReference type="EMBL" id="VDH03631.1"/>
    </source>
</evidence>
<accession>A0A7Z8YP59</accession>
<dbReference type="Proteomes" id="UP000270205">
    <property type="component" value="Unassembled WGS sequence"/>
</dbReference>
<dbReference type="InterPro" id="IPR054592">
    <property type="entry name" value="iREC"/>
</dbReference>
<sequence length="612" mass="72118">MIYLIDEQVFRQETYGWNIEKLNEYQGIISTHKDSKKLSIENIKKEKIVFLHESFPNEGLKNQLYEHNAQNRDFGLVVFSGSKNERRRNTTGNRVDLPVSVFYQNLEIFLQEIKKGNKPNVNYLLYGRNLEEEKIIIDEIVKRNNEEDADTIVAKKENIIFLTAENDIENPFSNMESETLYANTEGFSDSSLHRDVVLSFLNDKVFDNLYIPLCFGNTLSDLNGLRLAAHIRCTPTPNQLKNIFIYGVVPYEKLIQNPYFDILKTKNVFYIDYSKKALQEAEKREIEPFLQSELANEIRKIQLVAPKDNHSIANEWAIYRWAKTIESSDNDIEKINAKIESDLYYKYLKTIYPISETDTNLHNLKIKTPENDKPNILYIDDEWEKGWYEIFATILYDNSNIKHFDYLDIDFFQNKEDIINQAIEEIKTNDIDIVILDFRLHESDFENNDLQENTSIKILQKIKKYNQGIQVVYFSATNKIWNLQKLQALGADGFIIKEAPENSIDPQFTADTIGNFKEVMETAVKRKFLKIIFLICKQIKKNIENQIALNPFEEYNKFLKILITQIKIIEQAISKIDLKVKMSMDIVFLSAYNFLEHFKNYYFKYDNKDYRY</sequence>
<dbReference type="Gene3D" id="3.40.50.2300">
    <property type="match status" value="1"/>
</dbReference>
<dbReference type="CDD" id="cd00156">
    <property type="entry name" value="REC"/>
    <property type="match status" value="1"/>
</dbReference>
<dbReference type="InterPro" id="IPR011006">
    <property type="entry name" value="CheY-like_superfamily"/>
</dbReference>
<organism evidence="2 3">
    <name type="scientific">Bergeyella zoohelcum</name>
    <dbReference type="NCBI Taxonomy" id="1015"/>
    <lineage>
        <taxon>Bacteria</taxon>
        <taxon>Pseudomonadati</taxon>
        <taxon>Bacteroidota</taxon>
        <taxon>Flavobacteriia</taxon>
        <taxon>Flavobacteriales</taxon>
        <taxon>Weeksellaceae</taxon>
        <taxon>Bergeyella</taxon>
    </lineage>
</organism>
<dbReference type="RefSeq" id="WP_125151032.1">
    <property type="nucleotide sequence ID" value="NZ_UYIV01000001.1"/>
</dbReference>
<gene>
    <name evidence="2" type="ORF">NCTC12929_01018</name>
</gene>
<feature type="domain" description="Inactive Receiver" evidence="1">
    <location>
        <begin position="176"/>
        <end position="271"/>
    </location>
</feature>